<feature type="domain" description="DC1" evidence="2">
    <location>
        <begin position="74"/>
        <end position="121"/>
    </location>
</feature>
<dbReference type="InterPro" id="IPR004146">
    <property type="entry name" value="DC1"/>
</dbReference>
<keyword evidence="1" id="KW-0677">Repeat</keyword>
<comment type="caution">
    <text evidence="3">The sequence shown here is derived from an EMBL/GenBank/DDBJ whole genome shotgun (WGS) entry which is preliminary data.</text>
</comment>
<dbReference type="PANTHER" id="PTHR32410">
    <property type="entry name" value="CYSTEINE/HISTIDINE-RICH C1 DOMAIN FAMILY PROTEIN"/>
    <property type="match status" value="1"/>
</dbReference>
<evidence type="ECO:0000313" key="3">
    <source>
        <dbReference type="EMBL" id="KAK8987898.1"/>
    </source>
</evidence>
<name>A0ABR2PHH5_9ROSI</name>
<evidence type="ECO:0000313" key="4">
    <source>
        <dbReference type="Proteomes" id="UP001396334"/>
    </source>
</evidence>
<evidence type="ECO:0000259" key="2">
    <source>
        <dbReference type="Pfam" id="PF03107"/>
    </source>
</evidence>
<accession>A0ABR2PHH5</accession>
<dbReference type="PANTHER" id="PTHR32410:SF163">
    <property type="entry name" value="DC1 DOMAIN-CONTAINING PROTEIN"/>
    <property type="match status" value="1"/>
</dbReference>
<dbReference type="InterPro" id="IPR046349">
    <property type="entry name" value="C1-like_sf"/>
</dbReference>
<dbReference type="SUPFAM" id="SSF57889">
    <property type="entry name" value="Cysteine-rich domain"/>
    <property type="match status" value="1"/>
</dbReference>
<evidence type="ECO:0000256" key="1">
    <source>
        <dbReference type="ARBA" id="ARBA00022737"/>
    </source>
</evidence>
<dbReference type="InterPro" id="IPR053192">
    <property type="entry name" value="Vacuole_Formation_Reg"/>
</dbReference>
<dbReference type="Proteomes" id="UP001396334">
    <property type="component" value="Unassembled WGS sequence"/>
</dbReference>
<protein>
    <recommendedName>
        <fullName evidence="2">DC1 domain-containing protein</fullName>
    </recommendedName>
</protein>
<keyword evidence="4" id="KW-1185">Reference proteome</keyword>
<dbReference type="EMBL" id="JBBPBN010000059">
    <property type="protein sequence ID" value="KAK8987898.1"/>
    <property type="molecule type" value="Genomic_DNA"/>
</dbReference>
<organism evidence="3 4">
    <name type="scientific">Hibiscus sabdariffa</name>
    <name type="common">roselle</name>
    <dbReference type="NCBI Taxonomy" id="183260"/>
    <lineage>
        <taxon>Eukaryota</taxon>
        <taxon>Viridiplantae</taxon>
        <taxon>Streptophyta</taxon>
        <taxon>Embryophyta</taxon>
        <taxon>Tracheophyta</taxon>
        <taxon>Spermatophyta</taxon>
        <taxon>Magnoliopsida</taxon>
        <taxon>eudicotyledons</taxon>
        <taxon>Gunneridae</taxon>
        <taxon>Pentapetalae</taxon>
        <taxon>rosids</taxon>
        <taxon>malvids</taxon>
        <taxon>Malvales</taxon>
        <taxon>Malvaceae</taxon>
        <taxon>Malvoideae</taxon>
        <taxon>Hibiscus</taxon>
    </lineage>
</organism>
<dbReference type="Pfam" id="PF03107">
    <property type="entry name" value="C1_2"/>
    <property type="match status" value="1"/>
</dbReference>
<sequence length="199" mass="22734">MRYGSYFCSASNCHYIAHVDCATDDAIWDGTIIPEDYDESSMEALDESSSLITDVVEQVSIGEQMVASEIKHAYHDHNLTLTFCGCGEIKDESQCDGCMRPISTPFYSCDQCQFFLHKLCAELPRAMRHPFHKHLLTLTDSHYFQLECTGCRRQYHGFSYQCYKNDCESYGMNFDIRCNRLGNNGSWPLSLSLSFISAF</sequence>
<reference evidence="3 4" key="1">
    <citation type="journal article" date="2024" name="G3 (Bethesda)">
        <title>Genome assembly of Hibiscus sabdariffa L. provides insights into metabolisms of medicinal natural products.</title>
        <authorList>
            <person name="Kim T."/>
        </authorList>
    </citation>
    <scope>NUCLEOTIDE SEQUENCE [LARGE SCALE GENOMIC DNA]</scope>
    <source>
        <strain evidence="3">TK-2024</strain>
        <tissue evidence="3">Old leaves</tissue>
    </source>
</reference>
<gene>
    <name evidence="3" type="ORF">V6N11_065503</name>
</gene>
<proteinExistence type="predicted"/>